<dbReference type="EMBL" id="AAXKXX010000009">
    <property type="protein sequence ID" value="EGQ4384907.1"/>
    <property type="molecule type" value="Genomic_DNA"/>
</dbReference>
<gene>
    <name evidence="1" type="ORF">EGV54_07335</name>
</gene>
<accession>A0A8H9EPK7</accession>
<evidence type="ECO:0008006" key="3">
    <source>
        <dbReference type="Google" id="ProtNLM"/>
    </source>
</evidence>
<dbReference type="AlphaFoldDB" id="A0A8H9EPK7"/>
<proteinExistence type="predicted"/>
<dbReference type="RefSeq" id="WP_115898112.1">
    <property type="nucleotide sequence ID" value="NZ_BAAFHX010000017.1"/>
</dbReference>
<sequence length="122" mass="13819">MNKNYRPPKISNGDLRVPVTFFRMIENDGPFPGSKKKEEVFATLCEVYESSTKDLEKTSGITGIHKITINFRNPHADYHINHSDTFELIHGLYENSTFKIIDFAPNSSNKEMIKVVGVANAN</sequence>
<evidence type="ECO:0000313" key="1">
    <source>
        <dbReference type="EMBL" id="EGQ4384907.1"/>
    </source>
</evidence>
<protein>
    <recommendedName>
        <fullName evidence="3">Phage head-tail adapter protein</fullName>
    </recommendedName>
</protein>
<dbReference type="Proteomes" id="UP000600220">
    <property type="component" value="Unassembled WGS sequence"/>
</dbReference>
<name>A0A8H9EPK7_STAPS</name>
<reference evidence="1 2" key="1">
    <citation type="submission" date="2018-11" db="EMBL/GenBank/DDBJ databases">
        <authorList>
            <consortium name="Veterinary Laboratory Investigation and Response Network"/>
        </authorList>
    </citation>
    <scope>NUCLEOTIDE SEQUENCE [LARGE SCALE GENOMIC DNA]</scope>
    <source>
        <strain evidence="1 2">SPSE-18-VL-LA-PA-Ryan-0021</strain>
    </source>
</reference>
<evidence type="ECO:0000313" key="2">
    <source>
        <dbReference type="Proteomes" id="UP000600220"/>
    </source>
</evidence>
<comment type="caution">
    <text evidence="1">The sequence shown here is derived from an EMBL/GenBank/DDBJ whole genome shotgun (WGS) entry which is preliminary data.</text>
</comment>
<keyword evidence="2" id="KW-1185">Reference proteome</keyword>
<organism evidence="1 2">
    <name type="scientific">Staphylococcus pseudintermedius</name>
    <dbReference type="NCBI Taxonomy" id="283734"/>
    <lineage>
        <taxon>Bacteria</taxon>
        <taxon>Bacillati</taxon>
        <taxon>Bacillota</taxon>
        <taxon>Bacilli</taxon>
        <taxon>Bacillales</taxon>
        <taxon>Staphylococcaceae</taxon>
        <taxon>Staphylococcus</taxon>
        <taxon>Staphylococcus intermedius group</taxon>
    </lineage>
</organism>